<dbReference type="EMBL" id="LR798243">
    <property type="protein sequence ID" value="CAB5214582.1"/>
    <property type="molecule type" value="Genomic_DNA"/>
</dbReference>
<sequence>MKTYRHSGTLGDLIYSLSIVKKMEPGEFKIALHNIENCVSQYGYRPDEVDPAHKGRFTEQDVEWLRPLLERQSYIQSVGTWSQGDPEPDVDLDKFRGTLFRGFEGNYILAYHLAFGMEFKVDDYLTPWIEVDPIKTKAMVVSRTARYRDPAADETWKKMAYDGILDRTGVFVGTPAEHEDFVKLTEVKIPYYPVKDFLELAGVVAGADLILANQNFVYSLAMALCKQTVLETIKIKPLQNNECFFPRTNCQYF</sequence>
<protein>
    <submittedName>
        <fullName evidence="1">Uncharacterized protein</fullName>
    </submittedName>
</protein>
<organism evidence="1">
    <name type="scientific">uncultured Caudovirales phage</name>
    <dbReference type="NCBI Taxonomy" id="2100421"/>
    <lineage>
        <taxon>Viruses</taxon>
        <taxon>Duplodnaviria</taxon>
        <taxon>Heunggongvirae</taxon>
        <taxon>Uroviricota</taxon>
        <taxon>Caudoviricetes</taxon>
        <taxon>Peduoviridae</taxon>
        <taxon>Maltschvirus</taxon>
        <taxon>Maltschvirus maltsch</taxon>
    </lineage>
</organism>
<accession>A0A6J7WHK3</accession>
<gene>
    <name evidence="1" type="ORF">UFOVP190_177</name>
</gene>
<evidence type="ECO:0000313" key="1">
    <source>
        <dbReference type="EMBL" id="CAB5214582.1"/>
    </source>
</evidence>
<name>A0A6J7WHK3_9CAUD</name>
<reference evidence="1" key="1">
    <citation type="submission" date="2020-05" db="EMBL/GenBank/DDBJ databases">
        <authorList>
            <person name="Chiriac C."/>
            <person name="Salcher M."/>
            <person name="Ghai R."/>
            <person name="Kavagutti S V."/>
        </authorList>
    </citation>
    <scope>NUCLEOTIDE SEQUENCE</scope>
</reference>
<proteinExistence type="predicted"/>